<dbReference type="Pfam" id="PF16578">
    <property type="entry name" value="IL17R_fnIII_D2"/>
    <property type="match status" value="1"/>
</dbReference>
<name>A0A3Q2YSR9_HIPCM</name>
<keyword evidence="5" id="KW-1133">Transmembrane helix</keyword>
<evidence type="ECO:0000259" key="11">
    <source>
        <dbReference type="PROSITE" id="PS51534"/>
    </source>
</evidence>
<evidence type="ECO:0000256" key="3">
    <source>
        <dbReference type="ARBA" id="ARBA00022692"/>
    </source>
</evidence>
<evidence type="ECO:0000256" key="7">
    <source>
        <dbReference type="ARBA" id="ARBA00023170"/>
    </source>
</evidence>
<dbReference type="InterPro" id="IPR039465">
    <property type="entry name" value="IL-17_rcpt-like"/>
</dbReference>
<feature type="region of interest" description="Disordered" evidence="9">
    <location>
        <begin position="589"/>
        <end position="712"/>
    </location>
</feature>
<dbReference type="Pfam" id="PF08357">
    <property type="entry name" value="SEFIR"/>
    <property type="match status" value="1"/>
</dbReference>
<reference evidence="12" key="1">
    <citation type="submission" date="2025-08" db="UniProtKB">
        <authorList>
            <consortium name="Ensembl"/>
        </authorList>
    </citation>
    <scope>IDENTIFICATION</scope>
</reference>
<dbReference type="InterPro" id="IPR038683">
    <property type="entry name" value="IL17RA/B_FnIII-like_1_sf"/>
</dbReference>
<accession>A0A3Q2YSR9</accession>
<dbReference type="GO" id="GO:0030368">
    <property type="term" value="F:interleukin-17 receptor activity"/>
    <property type="evidence" value="ECO:0007669"/>
    <property type="project" value="InterPro"/>
</dbReference>
<dbReference type="Ensembl" id="ENSHCOT00000002332.1">
    <property type="protein sequence ID" value="ENSHCOP00000021940.1"/>
    <property type="gene ID" value="ENSHCOG00000009216.1"/>
</dbReference>
<evidence type="ECO:0000256" key="6">
    <source>
        <dbReference type="ARBA" id="ARBA00023136"/>
    </source>
</evidence>
<evidence type="ECO:0000256" key="10">
    <source>
        <dbReference type="SAM" id="SignalP"/>
    </source>
</evidence>
<keyword evidence="4 10" id="KW-0732">Signal</keyword>
<evidence type="ECO:0000256" key="1">
    <source>
        <dbReference type="ARBA" id="ARBA00004251"/>
    </source>
</evidence>
<dbReference type="Gene3D" id="2.60.40.2150">
    <property type="entry name" value="Interleukin-17 receptor A/B, fibronectin-III-like domain 2"/>
    <property type="match status" value="1"/>
</dbReference>
<feature type="signal peptide" evidence="10">
    <location>
        <begin position="1"/>
        <end position="19"/>
    </location>
</feature>
<evidence type="ECO:0000256" key="9">
    <source>
        <dbReference type="SAM" id="MobiDB-lite"/>
    </source>
</evidence>
<reference evidence="12" key="2">
    <citation type="submission" date="2025-09" db="UniProtKB">
        <authorList>
            <consortium name="Ensembl"/>
        </authorList>
    </citation>
    <scope>IDENTIFICATION</scope>
</reference>
<dbReference type="STRING" id="109280.ENSHCOP00000021940"/>
<dbReference type="PANTHER" id="PTHR15583:SF13">
    <property type="entry name" value="INTERLEUKIN-17 RECEPTOR A"/>
    <property type="match status" value="1"/>
</dbReference>
<dbReference type="GeneTree" id="ENSGT00940000159018"/>
<evidence type="ECO:0000313" key="12">
    <source>
        <dbReference type="Ensembl" id="ENSHCOP00000021940.1"/>
    </source>
</evidence>
<evidence type="ECO:0000256" key="8">
    <source>
        <dbReference type="ARBA" id="ARBA00023180"/>
    </source>
</evidence>
<organism evidence="12 13">
    <name type="scientific">Hippocampus comes</name>
    <name type="common">Tiger tail seahorse</name>
    <dbReference type="NCBI Taxonomy" id="109280"/>
    <lineage>
        <taxon>Eukaryota</taxon>
        <taxon>Metazoa</taxon>
        <taxon>Chordata</taxon>
        <taxon>Craniata</taxon>
        <taxon>Vertebrata</taxon>
        <taxon>Euteleostomi</taxon>
        <taxon>Actinopterygii</taxon>
        <taxon>Neopterygii</taxon>
        <taxon>Teleostei</taxon>
        <taxon>Neoteleostei</taxon>
        <taxon>Acanthomorphata</taxon>
        <taxon>Syngnathiaria</taxon>
        <taxon>Syngnathiformes</taxon>
        <taxon>Syngnathoidei</taxon>
        <taxon>Syngnathidae</taxon>
        <taxon>Hippocampus</taxon>
    </lineage>
</organism>
<keyword evidence="13" id="KW-1185">Reference proteome</keyword>
<feature type="chain" id="PRO_5018682708" description="SEFIR domain-containing protein" evidence="10">
    <location>
        <begin position="20"/>
        <end position="737"/>
    </location>
</feature>
<evidence type="ECO:0000256" key="4">
    <source>
        <dbReference type="ARBA" id="ARBA00022729"/>
    </source>
</evidence>
<dbReference type="GO" id="GO:0005886">
    <property type="term" value="C:plasma membrane"/>
    <property type="evidence" value="ECO:0007669"/>
    <property type="project" value="UniProtKB-SubCell"/>
</dbReference>
<evidence type="ECO:0000256" key="2">
    <source>
        <dbReference type="ARBA" id="ARBA00022475"/>
    </source>
</evidence>
<keyword evidence="3" id="KW-0812">Transmembrane</keyword>
<evidence type="ECO:0000256" key="5">
    <source>
        <dbReference type="ARBA" id="ARBA00022989"/>
    </source>
</evidence>
<dbReference type="Pfam" id="PF16556">
    <property type="entry name" value="IL17R_fnIII_D1"/>
    <property type="match status" value="1"/>
</dbReference>
<dbReference type="Gene3D" id="3.40.50.11530">
    <property type="match status" value="1"/>
</dbReference>
<dbReference type="AlphaFoldDB" id="A0A3Q2YSR9"/>
<comment type="subcellular location">
    <subcellularLocation>
        <location evidence="1">Cell membrane</location>
        <topology evidence="1">Single-pass type I membrane protein</topology>
    </subcellularLocation>
</comment>
<dbReference type="FunFam" id="3.40.50.11530:FF:000002">
    <property type="entry name" value="Interleukin 17 receptor A"/>
    <property type="match status" value="1"/>
</dbReference>
<dbReference type="InterPro" id="IPR032356">
    <property type="entry name" value="IL17R_A/B_N"/>
</dbReference>
<keyword evidence="2" id="KW-1003">Cell membrane</keyword>
<proteinExistence type="predicted"/>
<dbReference type="InterPro" id="IPR043046">
    <property type="entry name" value="IL17RA/B_FnIII-like_2_sf"/>
</dbReference>
<feature type="domain" description="SEFIR" evidence="11">
    <location>
        <begin position="321"/>
        <end position="477"/>
    </location>
</feature>
<dbReference type="InterPro" id="IPR013568">
    <property type="entry name" value="SEFIR_dom"/>
</dbReference>
<dbReference type="PROSITE" id="PS51534">
    <property type="entry name" value="SEFIR"/>
    <property type="match status" value="1"/>
</dbReference>
<dbReference type="Gene3D" id="2.60.40.2160">
    <property type="entry name" value="Interleukin-17 receptor A/B, fibronectin-III-like domain 1"/>
    <property type="match status" value="1"/>
</dbReference>
<keyword evidence="7" id="KW-0675">Receptor</keyword>
<keyword evidence="6" id="KW-0472">Membrane</keyword>
<evidence type="ECO:0000313" key="13">
    <source>
        <dbReference type="Proteomes" id="UP000264820"/>
    </source>
</evidence>
<dbReference type="PANTHER" id="PTHR15583">
    <property type="entry name" value="INTERLEUKIN-17 RECEPTOR"/>
    <property type="match status" value="1"/>
</dbReference>
<protein>
    <recommendedName>
        <fullName evidence="11">SEFIR domain-containing protein</fullName>
    </recommendedName>
</protein>
<feature type="compositionally biased region" description="Polar residues" evidence="9">
    <location>
        <begin position="662"/>
        <end position="681"/>
    </location>
</feature>
<sequence>MRLLCWSVLAFMTVSLSSALRTLTSAPPNCSQQVRCARTYAHFNSNSGILPSGPKGLTVSLTRVQDEAGHLQPVLVANWTLRDDGSISYLKATELHVMVMATNQHLCVRYSFKNKLPMRNPHDDMWSFSANMVVVDPGHSYRVSVFNIPKPEVGHSDYDVSQDVVVPGCQDSRMLSTALWQSNISLDVTAKQRQTLTVSFSPDPLCDEYMVIVNCASDQHVNQARLNVSFSLAKWPRYCCQFDVSIKPMFRKCGEDCTRHQRTLDICSGWPDILFLFICFQLDAVAGIFAIFMYILCKPGEASLADEKPKRQEQERQIQQTPKVLVIYSQDHRLYRDIVLKLCAFLRAKCGAKVLIDLLDATSVGTVGRVRWLEWQRGQLRNPTDKVLVLCSRGVQAKWRAMCGHRRVTLKEDVLSPTDDMLTPFLNLFLPDMHQARKHGKYVAAYFGDVSGERDVPSVFDIGVKYSLMKHFEELYLGLLDIEKYQPGQINHIRGIGGDEYFNCPSGRALRDAIETFRAYQIENPDWFERECVQSEEDLPIESGGLVDQQRGSPVLECLPLIRDGLPVYTCEAAIRDNGTGVRVLTPELNPESRRSSGAELLPLVNPANGHRRQSVLPHLHPTDGPRSVFVAEPVLSVKRPPSAEGRRISQIPEEDEEESEVLNSQGSNSQEFSLGNQISQPAEPGADASNSGSDQGYISKMPSPLGSPSEEDPLVALVRLQEELFLKTLDGSEFEL</sequence>
<dbReference type="Proteomes" id="UP000264820">
    <property type="component" value="Unplaced"/>
</dbReference>
<keyword evidence="8" id="KW-0325">Glycoprotein</keyword>
<dbReference type="OMA" id="EPGRIHQ"/>